<proteinExistence type="inferred from homology"/>
<evidence type="ECO:0000256" key="5">
    <source>
        <dbReference type="ARBA" id="ARBA00022729"/>
    </source>
</evidence>
<protein>
    <submittedName>
        <fullName evidence="11">SusC/RagA family TonB-linked outer membrane protein</fullName>
    </submittedName>
</protein>
<evidence type="ECO:0000256" key="2">
    <source>
        <dbReference type="ARBA" id="ARBA00022448"/>
    </source>
</evidence>
<evidence type="ECO:0000256" key="7">
    <source>
        <dbReference type="ARBA" id="ARBA00023136"/>
    </source>
</evidence>
<evidence type="ECO:0000256" key="4">
    <source>
        <dbReference type="ARBA" id="ARBA00022692"/>
    </source>
</evidence>
<comment type="subcellular location">
    <subcellularLocation>
        <location evidence="1 9">Cell outer membrane</location>
        <topology evidence="1 9">Multi-pass membrane protein</topology>
    </subcellularLocation>
</comment>
<dbReference type="InterPro" id="IPR023996">
    <property type="entry name" value="TonB-dep_OMP_SusC/RagA"/>
</dbReference>
<evidence type="ECO:0000256" key="3">
    <source>
        <dbReference type="ARBA" id="ARBA00022452"/>
    </source>
</evidence>
<dbReference type="InterPro" id="IPR039426">
    <property type="entry name" value="TonB-dep_rcpt-like"/>
</dbReference>
<dbReference type="Proteomes" id="UP001597601">
    <property type="component" value="Unassembled WGS sequence"/>
</dbReference>
<dbReference type="InterPro" id="IPR036942">
    <property type="entry name" value="Beta-barrel_TonB_sf"/>
</dbReference>
<keyword evidence="4 9" id="KW-0812">Transmembrane</keyword>
<keyword evidence="3 9" id="KW-1134">Transmembrane beta strand</keyword>
<name>A0ABW5XTQ8_9SPHI</name>
<accession>A0ABW5XTQ8</accession>
<keyword evidence="7 9" id="KW-0472">Membrane</keyword>
<dbReference type="SUPFAM" id="SSF56935">
    <property type="entry name" value="Porins"/>
    <property type="match status" value="1"/>
</dbReference>
<dbReference type="InterPro" id="IPR037066">
    <property type="entry name" value="Plug_dom_sf"/>
</dbReference>
<dbReference type="Pfam" id="PF07715">
    <property type="entry name" value="Plug"/>
    <property type="match status" value="1"/>
</dbReference>
<dbReference type="PROSITE" id="PS52016">
    <property type="entry name" value="TONB_DEPENDENT_REC_3"/>
    <property type="match status" value="1"/>
</dbReference>
<keyword evidence="12" id="KW-1185">Reference proteome</keyword>
<dbReference type="InterPro" id="IPR010917">
    <property type="entry name" value="TonB_rcpt_CS"/>
</dbReference>
<dbReference type="PROSITE" id="PS01156">
    <property type="entry name" value="TONB_DEPENDENT_REC_2"/>
    <property type="match status" value="1"/>
</dbReference>
<evidence type="ECO:0000259" key="10">
    <source>
        <dbReference type="Pfam" id="PF07715"/>
    </source>
</evidence>
<evidence type="ECO:0000256" key="1">
    <source>
        <dbReference type="ARBA" id="ARBA00004571"/>
    </source>
</evidence>
<keyword evidence="8 9" id="KW-0998">Cell outer membrane</keyword>
<dbReference type="InterPro" id="IPR012910">
    <property type="entry name" value="Plug_dom"/>
</dbReference>
<comment type="caution">
    <text evidence="11">The sequence shown here is derived from an EMBL/GenBank/DDBJ whole genome shotgun (WGS) entry which is preliminary data.</text>
</comment>
<reference evidence="12" key="1">
    <citation type="journal article" date="2019" name="Int. J. Syst. Evol. Microbiol.">
        <title>The Global Catalogue of Microorganisms (GCM) 10K type strain sequencing project: providing services to taxonomists for standard genome sequencing and annotation.</title>
        <authorList>
            <consortium name="The Broad Institute Genomics Platform"/>
            <consortium name="The Broad Institute Genome Sequencing Center for Infectious Disease"/>
            <person name="Wu L."/>
            <person name="Ma J."/>
        </authorList>
    </citation>
    <scope>NUCLEOTIDE SEQUENCE [LARGE SCALE GENOMIC DNA]</scope>
    <source>
        <strain evidence="12">KCTC 52232</strain>
    </source>
</reference>
<evidence type="ECO:0000256" key="9">
    <source>
        <dbReference type="PROSITE-ProRule" id="PRU01360"/>
    </source>
</evidence>
<dbReference type="EMBL" id="JBHUON010000018">
    <property type="protein sequence ID" value="MFD2865877.1"/>
    <property type="molecule type" value="Genomic_DNA"/>
</dbReference>
<evidence type="ECO:0000256" key="6">
    <source>
        <dbReference type="ARBA" id="ARBA00023077"/>
    </source>
</evidence>
<dbReference type="Gene3D" id="2.40.170.20">
    <property type="entry name" value="TonB-dependent receptor, beta-barrel domain"/>
    <property type="match status" value="1"/>
</dbReference>
<feature type="domain" description="TonB-dependent receptor plug" evidence="10">
    <location>
        <begin position="79"/>
        <end position="202"/>
    </location>
</feature>
<evidence type="ECO:0000313" key="11">
    <source>
        <dbReference type="EMBL" id="MFD2865877.1"/>
    </source>
</evidence>
<dbReference type="NCBIfam" id="TIGR04056">
    <property type="entry name" value="OMP_RagA_SusC"/>
    <property type="match status" value="1"/>
</dbReference>
<keyword evidence="6" id="KW-0798">TonB box</keyword>
<organism evidence="11 12">
    <name type="scientific">Mucilaginibacter antarcticus</name>
    <dbReference type="NCBI Taxonomy" id="1855725"/>
    <lineage>
        <taxon>Bacteria</taxon>
        <taxon>Pseudomonadati</taxon>
        <taxon>Bacteroidota</taxon>
        <taxon>Sphingobacteriia</taxon>
        <taxon>Sphingobacteriales</taxon>
        <taxon>Sphingobacteriaceae</taxon>
        <taxon>Mucilaginibacter</taxon>
    </lineage>
</organism>
<gene>
    <name evidence="11" type="ORF">ACFSYC_14345</name>
</gene>
<evidence type="ECO:0000313" key="12">
    <source>
        <dbReference type="Proteomes" id="UP001597601"/>
    </source>
</evidence>
<keyword evidence="5" id="KW-0732">Signal</keyword>
<keyword evidence="2 9" id="KW-0813">Transport</keyword>
<sequence length="999" mass="111703">MRIIAIITFLGVLCTNTYSFGNTATYARVSTHGSLRVAFQDSTRKAAIDSTAIDTIPVGVVPAKAIISKRLKSKTNDTDVDKLSTFPAVSLQQYLKGAAAGLYVQEPSGEPGTVQNMFIHGTSQPLLSARELYATQPLVVIDGVPMVQEHPYAFDIQQYKFDRIGPATNMLAGINFANIKSVEVLKGLDGTAIYGPKAANGVILITTKSAGTRRRITFDTYAGVATPNAVTTINGRFENNFRKQFYNKYTANGSFSPNDNYPIFLSDSLSNDYYGPANWNDVYYGSSAVYSVNASISGGNELANFRFSLGNTKNGGVADKTNLDRYDTRFLINMKPLKWLAFSAMVNGNRIIRARNRNIRDRLAQINYIPDLSTPLTPNKVKYQQYLGQFGSGFDDNKSNLVNGYAKFAIDLGKFKFITTLAIDYNEGYRDIFYPRTLLQTTNYASNYFGYNQRATIDNVATYSHDINADNKFEFTLGNTFQYDFHRYTYGYAYKGSNDFIKLNLLNSDPSKPEYLTPTVYRSQLVYKFLDKTRSNVTSFYGKVDYSFKGTYNFSLLLRADASSTQQPTDRWYYSPVLTAGWDLKRDFFAESKSVSELSVRGSIGRMGRFENFDNYSQGPQYSAFIGYTGNLITPGYNGIAALARPYTAGYVPYNLKWAYTDQASLGLDAALFNKRLYLSLNAYYKHDKNMLLGVPSAAEYGYTTVIKNGMAIRNTGVDAAVTGVILPAGSKVSWTTSLNVNLNKNTLTALPGGLNQIAMGDRLLKVGSSVDSYWLLNNQGIYNTDAEVPSVGGKKLAYNGIALKAGDPRWQDVNGDNAITDADRTLQGHSLPTVSGGWNNDFTYKRWTLGLNFYYNLGRKLMNQEMANRFDFYNREGVNDINSARDITYWEKRGEYSKYPIYNPASSVAPYQVNQSLFLEDASFIKLRTLSIGYDLTSKFKMKYIDLQKFYIYGSVSNVFTMTKYTGQDPELVNYTGYDTGYGMQIPRTFVLGVKLDF</sequence>
<dbReference type="Gene3D" id="2.170.130.10">
    <property type="entry name" value="TonB-dependent receptor, plug domain"/>
    <property type="match status" value="1"/>
</dbReference>
<dbReference type="RefSeq" id="WP_377129015.1">
    <property type="nucleotide sequence ID" value="NZ_JBHUHN010000001.1"/>
</dbReference>
<evidence type="ECO:0000256" key="8">
    <source>
        <dbReference type="ARBA" id="ARBA00023237"/>
    </source>
</evidence>
<comment type="similarity">
    <text evidence="9">Belongs to the TonB-dependent receptor family.</text>
</comment>